<reference evidence="1 2" key="1">
    <citation type="journal article" date="2006" name="Science">
        <title>Phytophthora genome sequences uncover evolutionary origins and mechanisms of pathogenesis.</title>
        <authorList>
            <person name="Tyler B.M."/>
            <person name="Tripathy S."/>
            <person name="Zhang X."/>
            <person name="Dehal P."/>
            <person name="Jiang R.H."/>
            <person name="Aerts A."/>
            <person name="Arredondo F.D."/>
            <person name="Baxter L."/>
            <person name="Bensasson D."/>
            <person name="Beynon J.L."/>
            <person name="Chapman J."/>
            <person name="Damasceno C.M."/>
            <person name="Dorrance A.E."/>
            <person name="Dou D."/>
            <person name="Dickerman A.W."/>
            <person name="Dubchak I.L."/>
            <person name="Garbelotto M."/>
            <person name="Gijzen M."/>
            <person name="Gordon S.G."/>
            <person name="Govers F."/>
            <person name="Grunwald N.J."/>
            <person name="Huang W."/>
            <person name="Ivors K.L."/>
            <person name="Jones R.W."/>
            <person name="Kamoun S."/>
            <person name="Krampis K."/>
            <person name="Lamour K.H."/>
            <person name="Lee M.K."/>
            <person name="McDonald W.H."/>
            <person name="Medina M."/>
            <person name="Meijer H.J."/>
            <person name="Nordberg E.K."/>
            <person name="Maclean D.J."/>
            <person name="Ospina-Giraldo M.D."/>
            <person name="Morris P.F."/>
            <person name="Phuntumart V."/>
            <person name="Putnam N.H."/>
            <person name="Rash S."/>
            <person name="Rose J.K."/>
            <person name="Sakihama Y."/>
            <person name="Salamov A.A."/>
            <person name="Savidor A."/>
            <person name="Scheuring C.F."/>
            <person name="Smith B.M."/>
            <person name="Sobral B.W."/>
            <person name="Terry A."/>
            <person name="Torto-Alalibo T.A."/>
            <person name="Win J."/>
            <person name="Xu Z."/>
            <person name="Zhang H."/>
            <person name="Grigoriev I.V."/>
            <person name="Rokhsar D.S."/>
            <person name="Boore J.L."/>
        </authorList>
    </citation>
    <scope>NUCLEOTIDE SEQUENCE [LARGE SCALE GENOMIC DNA]</scope>
    <source>
        <strain evidence="1 2">P6497</strain>
    </source>
</reference>
<accession>G5A5K0</accession>
<evidence type="ECO:0000313" key="1">
    <source>
        <dbReference type="EMBL" id="EGZ08605.1"/>
    </source>
</evidence>
<dbReference type="Proteomes" id="UP000002640">
    <property type="component" value="Unassembled WGS sequence"/>
</dbReference>
<organism evidence="1 2">
    <name type="scientific">Phytophthora sojae (strain P6497)</name>
    <name type="common">Soybean stem and root rot agent</name>
    <name type="synonym">Phytophthora megasperma f. sp. glycines</name>
    <dbReference type="NCBI Taxonomy" id="1094619"/>
    <lineage>
        <taxon>Eukaryota</taxon>
        <taxon>Sar</taxon>
        <taxon>Stramenopiles</taxon>
        <taxon>Oomycota</taxon>
        <taxon>Peronosporomycetes</taxon>
        <taxon>Peronosporales</taxon>
        <taxon>Peronosporaceae</taxon>
        <taxon>Phytophthora</taxon>
    </lineage>
</organism>
<proteinExistence type="predicted"/>
<dbReference type="GeneID" id="20642572"/>
<sequence length="321" mass="36551">MTDEFDAELDYIANYEMLTNVLPDVDDETTTPTGGSERTLSGCDENFSFDFATTEAQDLFDTSTGPRLDSNKSVAKTNTISSQLRSMKRRAPQPRRVSRRKVIAELRIEVDELSRTQKELKTSHLSPISQDLQSPTGQHRLMRHVQEKLWKGIASRQLTLRQKAEKENATLSRLLREQAKERENIKRLFKHRCNDEMLERVPFSKRSTLCVPNPLSSGDKTFMKLLSETDCMRQDIAAIVNKAEMDQIFSPGRTRKIRSDVVTGTFIEFKDRNRVAFGLSSTERAMWKALNAPKDQMGTTSAPRISTTPVTSRLAMWDTLA</sequence>
<dbReference type="InParanoid" id="G5A5K0"/>
<protein>
    <submittedName>
        <fullName evidence="1">Uncharacterized protein</fullName>
    </submittedName>
</protein>
<evidence type="ECO:0000313" key="2">
    <source>
        <dbReference type="Proteomes" id="UP000002640"/>
    </source>
</evidence>
<dbReference type="EMBL" id="JH159160">
    <property type="protein sequence ID" value="EGZ08605.1"/>
    <property type="molecule type" value="Genomic_DNA"/>
</dbReference>
<name>G5A5K0_PHYSP</name>
<dbReference type="RefSeq" id="XP_009535238.1">
    <property type="nucleotide sequence ID" value="XM_009536943.1"/>
</dbReference>
<dbReference type="AlphaFoldDB" id="G5A5K0"/>
<gene>
    <name evidence="1" type="ORF">PHYSODRAFT_305551</name>
</gene>
<keyword evidence="2" id="KW-1185">Reference proteome</keyword>
<dbReference type="KEGG" id="psoj:PHYSODRAFT_305551"/>